<name>A0A4Y7KIF2_PAPSO</name>
<evidence type="ECO:0000313" key="3">
    <source>
        <dbReference type="Proteomes" id="UP000316621"/>
    </source>
</evidence>
<dbReference type="InterPro" id="IPR018609">
    <property type="entry name" value="Bud13"/>
</dbReference>
<organism evidence="2 3">
    <name type="scientific">Papaver somniferum</name>
    <name type="common">Opium poppy</name>
    <dbReference type="NCBI Taxonomy" id="3469"/>
    <lineage>
        <taxon>Eukaryota</taxon>
        <taxon>Viridiplantae</taxon>
        <taxon>Streptophyta</taxon>
        <taxon>Embryophyta</taxon>
        <taxon>Tracheophyta</taxon>
        <taxon>Spermatophyta</taxon>
        <taxon>Magnoliopsida</taxon>
        <taxon>Ranunculales</taxon>
        <taxon>Papaveraceae</taxon>
        <taxon>Papaveroideae</taxon>
        <taxon>Papaver</taxon>
    </lineage>
</organism>
<protein>
    <submittedName>
        <fullName evidence="2">Uncharacterized protein</fullName>
    </submittedName>
</protein>
<evidence type="ECO:0000313" key="2">
    <source>
        <dbReference type="EMBL" id="RZC72637.1"/>
    </source>
</evidence>
<dbReference type="AlphaFoldDB" id="A0A4Y7KIF2"/>
<sequence>MPHLVKDIPSHSWIKRKIDPIPNRFGIKPGCHWDGVNRSNDYPVDTIVHFCGELLLKLEIRSLWMVYQWMRGSGGEYDGALGEGNRKPPEIALGNLGDDEKMKESGFIISSGHSQPQLDTKENRSNT</sequence>
<dbReference type="EMBL" id="CM010722">
    <property type="protein sequence ID" value="RZC72637.1"/>
    <property type="molecule type" value="Genomic_DNA"/>
</dbReference>
<dbReference type="Pfam" id="PF09736">
    <property type="entry name" value="Bud13"/>
    <property type="match status" value="1"/>
</dbReference>
<keyword evidence="3" id="KW-1185">Reference proteome</keyword>
<evidence type="ECO:0000256" key="1">
    <source>
        <dbReference type="SAM" id="MobiDB-lite"/>
    </source>
</evidence>
<dbReference type="Proteomes" id="UP000316621">
    <property type="component" value="Chromosome 8"/>
</dbReference>
<feature type="region of interest" description="Disordered" evidence="1">
    <location>
        <begin position="106"/>
        <end position="127"/>
    </location>
</feature>
<dbReference type="STRING" id="3469.A0A4Y7KIF2"/>
<gene>
    <name evidence="2" type="ORF">C5167_048117</name>
</gene>
<dbReference type="Gramene" id="RZC72637">
    <property type="protein sequence ID" value="RZC72637"/>
    <property type="gene ID" value="C5167_048117"/>
</dbReference>
<reference evidence="2 3" key="1">
    <citation type="journal article" date="2018" name="Science">
        <title>The opium poppy genome and morphinan production.</title>
        <authorList>
            <person name="Guo L."/>
            <person name="Winzer T."/>
            <person name="Yang X."/>
            <person name="Li Y."/>
            <person name="Ning Z."/>
            <person name="He Z."/>
            <person name="Teodor R."/>
            <person name="Lu Y."/>
            <person name="Bowser T.A."/>
            <person name="Graham I.A."/>
            <person name="Ye K."/>
        </authorList>
    </citation>
    <scope>NUCLEOTIDE SEQUENCE [LARGE SCALE GENOMIC DNA]</scope>
    <source>
        <strain evidence="3">cv. HN1</strain>
        <tissue evidence="2">Leaves</tissue>
    </source>
</reference>
<proteinExistence type="predicted"/>
<accession>A0A4Y7KIF2</accession>